<proteinExistence type="predicted"/>
<reference evidence="4" key="1">
    <citation type="submission" date="2017-02" db="UniProtKB">
        <authorList>
            <consortium name="WormBaseParasite"/>
        </authorList>
    </citation>
    <scope>IDENTIFICATION</scope>
</reference>
<feature type="region of interest" description="Disordered" evidence="1">
    <location>
        <begin position="1"/>
        <end position="72"/>
    </location>
</feature>
<reference evidence="2 3" key="2">
    <citation type="submission" date="2018-11" db="EMBL/GenBank/DDBJ databases">
        <authorList>
            <consortium name="Pathogen Informatics"/>
        </authorList>
    </citation>
    <scope>NUCLEOTIDE SEQUENCE [LARGE SCALE GENOMIC DNA]</scope>
</reference>
<dbReference type="WBParaSite" id="HNAJ_0001210401-mRNA-1">
    <property type="protein sequence ID" value="HNAJ_0001210401-mRNA-1"/>
    <property type="gene ID" value="HNAJ_0001210401"/>
</dbReference>
<name>A0A0R3TW79_RODNA</name>
<sequence>MASEASSKSNGQVTKNRKEGKNGDKTEDDTGKDPNKPGGSDTDNDEDNPKPPIDDNGGAKPETTTSSSTTNAPYFVLSALSFLFSLPLKI</sequence>
<protein>
    <submittedName>
        <fullName evidence="2 4">Uncharacterized protein</fullName>
    </submittedName>
</protein>
<gene>
    <name evidence="2" type="ORF">HNAJ_LOCUS12093</name>
</gene>
<evidence type="ECO:0000313" key="2">
    <source>
        <dbReference type="EMBL" id="VDO12155.1"/>
    </source>
</evidence>
<feature type="compositionally biased region" description="Basic and acidic residues" evidence="1">
    <location>
        <begin position="16"/>
        <end position="35"/>
    </location>
</feature>
<feature type="compositionally biased region" description="Polar residues" evidence="1">
    <location>
        <begin position="1"/>
        <end position="14"/>
    </location>
</feature>
<organism evidence="4">
    <name type="scientific">Rodentolepis nana</name>
    <name type="common">Dwarf tapeworm</name>
    <name type="synonym">Hymenolepis nana</name>
    <dbReference type="NCBI Taxonomy" id="102285"/>
    <lineage>
        <taxon>Eukaryota</taxon>
        <taxon>Metazoa</taxon>
        <taxon>Spiralia</taxon>
        <taxon>Lophotrochozoa</taxon>
        <taxon>Platyhelminthes</taxon>
        <taxon>Cestoda</taxon>
        <taxon>Eucestoda</taxon>
        <taxon>Cyclophyllidea</taxon>
        <taxon>Hymenolepididae</taxon>
        <taxon>Rodentolepis</taxon>
    </lineage>
</organism>
<evidence type="ECO:0000256" key="1">
    <source>
        <dbReference type="SAM" id="MobiDB-lite"/>
    </source>
</evidence>
<evidence type="ECO:0000313" key="4">
    <source>
        <dbReference type="WBParaSite" id="HNAJ_0001210401-mRNA-1"/>
    </source>
</evidence>
<evidence type="ECO:0000313" key="3">
    <source>
        <dbReference type="Proteomes" id="UP000278807"/>
    </source>
</evidence>
<keyword evidence="3" id="KW-1185">Reference proteome</keyword>
<feature type="compositionally biased region" description="Polar residues" evidence="1">
    <location>
        <begin position="62"/>
        <end position="72"/>
    </location>
</feature>
<dbReference type="Proteomes" id="UP000278807">
    <property type="component" value="Unassembled WGS sequence"/>
</dbReference>
<dbReference type="EMBL" id="UZAE01014020">
    <property type="protein sequence ID" value="VDO12155.1"/>
    <property type="molecule type" value="Genomic_DNA"/>
</dbReference>
<accession>A0A0R3TW79</accession>
<dbReference type="AlphaFoldDB" id="A0A0R3TW79"/>